<gene>
    <name evidence="4" type="ORF">GCM10011501_16760</name>
</gene>
<dbReference type="Proteomes" id="UP000626370">
    <property type="component" value="Unassembled WGS sequence"/>
</dbReference>
<accession>A0ABQ3IRJ0</accession>
<evidence type="ECO:0000259" key="3">
    <source>
        <dbReference type="PROSITE" id="PS50887"/>
    </source>
</evidence>
<evidence type="ECO:0008006" key="6">
    <source>
        <dbReference type="Google" id="ProtNLM"/>
    </source>
</evidence>
<dbReference type="PANTHER" id="PTHR33121:SF71">
    <property type="entry name" value="OXYGEN SENSOR PROTEIN DOSP"/>
    <property type="match status" value="1"/>
</dbReference>
<dbReference type="SUPFAM" id="SSF141868">
    <property type="entry name" value="EAL domain-like"/>
    <property type="match status" value="1"/>
</dbReference>
<organism evidence="4 5">
    <name type="scientific">Thalassotalea profundi</name>
    <dbReference type="NCBI Taxonomy" id="2036687"/>
    <lineage>
        <taxon>Bacteria</taxon>
        <taxon>Pseudomonadati</taxon>
        <taxon>Pseudomonadota</taxon>
        <taxon>Gammaproteobacteria</taxon>
        <taxon>Alteromonadales</taxon>
        <taxon>Colwelliaceae</taxon>
        <taxon>Thalassotalea</taxon>
    </lineage>
</organism>
<dbReference type="InterPro" id="IPR001633">
    <property type="entry name" value="EAL_dom"/>
</dbReference>
<dbReference type="InterPro" id="IPR035919">
    <property type="entry name" value="EAL_sf"/>
</dbReference>
<name>A0ABQ3IRJ0_9GAMM</name>
<dbReference type="PROSITE" id="PS50887">
    <property type="entry name" value="GGDEF"/>
    <property type="match status" value="1"/>
</dbReference>
<evidence type="ECO:0000313" key="4">
    <source>
        <dbReference type="EMBL" id="GHE87854.1"/>
    </source>
</evidence>
<dbReference type="EMBL" id="BNAH01000005">
    <property type="protein sequence ID" value="GHE87854.1"/>
    <property type="molecule type" value="Genomic_DNA"/>
</dbReference>
<dbReference type="InterPro" id="IPR000160">
    <property type="entry name" value="GGDEF_dom"/>
</dbReference>
<feature type="domain" description="GGDEF" evidence="3">
    <location>
        <begin position="353"/>
        <end position="486"/>
    </location>
</feature>
<evidence type="ECO:0000256" key="1">
    <source>
        <dbReference type="SAM" id="Phobius"/>
    </source>
</evidence>
<dbReference type="PANTHER" id="PTHR33121">
    <property type="entry name" value="CYCLIC DI-GMP PHOSPHODIESTERASE PDEF"/>
    <property type="match status" value="1"/>
</dbReference>
<comment type="caution">
    <text evidence="4">The sequence shown here is derived from an EMBL/GenBank/DDBJ whole genome shotgun (WGS) entry which is preliminary data.</text>
</comment>
<feature type="domain" description="EAL" evidence="2">
    <location>
        <begin position="495"/>
        <end position="748"/>
    </location>
</feature>
<dbReference type="InterPro" id="IPR050706">
    <property type="entry name" value="Cyclic-di-GMP_PDE-like"/>
</dbReference>
<dbReference type="InterPro" id="IPR029787">
    <property type="entry name" value="Nucleotide_cyclase"/>
</dbReference>
<dbReference type="InterPro" id="IPR043128">
    <property type="entry name" value="Rev_trsase/Diguanyl_cyclase"/>
</dbReference>
<dbReference type="SMART" id="SM00267">
    <property type="entry name" value="GGDEF"/>
    <property type="match status" value="1"/>
</dbReference>
<dbReference type="PROSITE" id="PS50883">
    <property type="entry name" value="EAL"/>
    <property type="match status" value="1"/>
</dbReference>
<feature type="transmembrane region" description="Helical" evidence="1">
    <location>
        <begin position="12"/>
        <end position="32"/>
    </location>
</feature>
<keyword evidence="5" id="KW-1185">Reference proteome</keyword>
<protein>
    <recommendedName>
        <fullName evidence="6">EAL domain-containing protein</fullName>
    </recommendedName>
</protein>
<evidence type="ECO:0000313" key="5">
    <source>
        <dbReference type="Proteomes" id="UP000626370"/>
    </source>
</evidence>
<keyword evidence="1" id="KW-0472">Membrane</keyword>
<dbReference type="RefSeq" id="WP_189377806.1">
    <property type="nucleotide sequence ID" value="NZ_BNAH01000005.1"/>
</dbReference>
<dbReference type="Pfam" id="PF00990">
    <property type="entry name" value="GGDEF"/>
    <property type="match status" value="1"/>
</dbReference>
<dbReference type="SMART" id="SM00052">
    <property type="entry name" value="EAL"/>
    <property type="match status" value="1"/>
</dbReference>
<dbReference type="Gene3D" id="3.30.70.270">
    <property type="match status" value="1"/>
</dbReference>
<keyword evidence="1" id="KW-1133">Transmembrane helix</keyword>
<proteinExistence type="predicted"/>
<keyword evidence="1" id="KW-0812">Transmembrane</keyword>
<sequence>MNDIVEPYLRRASFLAGITILFGLILSAIIFLSSNQVRVNAIDLVDHRLPVLVSVKELLADLVEQERVIYEYYSDQNSEIFLEKTAQVNAKFLMHLRAIQASGIFTEQLEAIVAQQEKNTALFDRFHQLMLIQEDNWDEMREVLSDISTTRRSLLPTLMKIENITKQQVLQGHNSTLSQLDKTHWLVLAFAIILILVAVIVSWYVRQYILTQAKSTCLAMFSHANPNPIVSVNNLGNIVFSNPACEQLLESIGLDHQQIDRLLPNDFLNLRQTISQSSNGSITLEQELESKILQINIYWHKALDAYDIHIHDITERKLAEQKVHKLAFTSQETQLANQYQFKNDLEQLIEKKEAFSIAVIEIRHFSDKLGSLGLEATSALIRSVAKIIAKCLSDGVKIYHINQHQFSLILPKHTDCLSLQKLAKDITNAGNSSIVTAYGEFFVELDFGFSSFPKHGEIRDELIKNAHTALAVSTLKTHENFTLFDYSQAEEVDKKHQLIAKLRNAIALEELYLVFQPQLHLSTNQVIGFETLVRWQHQDEIISPIDFIPLAEQSGLIVDIGNWILNQACQQTKRLVDQGYTDIVVAVNISPREFSHPQFCYKVKQALKNSGLSPKNLELEITEEVFMYNEQNTIAQLHQLKEIGLSLSIDDFGTGYSSLAYLKQFPVDKLKIDQSFIRDSHNNEEDKAIVSTIVSLGKNLDLILIAEGVEEQVHVDFLKDIHCDEIQGYWFSKPLEAAQLVEFLSHNNSESLDTCKKNQG</sequence>
<feature type="transmembrane region" description="Helical" evidence="1">
    <location>
        <begin position="185"/>
        <end position="205"/>
    </location>
</feature>
<reference evidence="5" key="1">
    <citation type="journal article" date="2019" name="Int. J. Syst. Evol. Microbiol.">
        <title>The Global Catalogue of Microorganisms (GCM) 10K type strain sequencing project: providing services to taxonomists for standard genome sequencing and annotation.</title>
        <authorList>
            <consortium name="The Broad Institute Genomics Platform"/>
            <consortium name="The Broad Institute Genome Sequencing Center for Infectious Disease"/>
            <person name="Wu L."/>
            <person name="Ma J."/>
        </authorList>
    </citation>
    <scope>NUCLEOTIDE SEQUENCE [LARGE SCALE GENOMIC DNA]</scope>
    <source>
        <strain evidence="5">CGMCC 1.15922</strain>
    </source>
</reference>
<dbReference type="Gene3D" id="3.20.20.450">
    <property type="entry name" value="EAL domain"/>
    <property type="match status" value="1"/>
</dbReference>
<evidence type="ECO:0000259" key="2">
    <source>
        <dbReference type="PROSITE" id="PS50883"/>
    </source>
</evidence>
<dbReference type="SUPFAM" id="SSF55073">
    <property type="entry name" value="Nucleotide cyclase"/>
    <property type="match status" value="1"/>
</dbReference>
<dbReference type="CDD" id="cd01948">
    <property type="entry name" value="EAL"/>
    <property type="match status" value="1"/>
</dbReference>
<dbReference type="Pfam" id="PF00563">
    <property type="entry name" value="EAL"/>
    <property type="match status" value="1"/>
</dbReference>